<dbReference type="InterPro" id="IPR018122">
    <property type="entry name" value="TF_fork_head_CS_1"/>
</dbReference>
<gene>
    <name evidence="7" type="ORF">RUM43_002899</name>
</gene>
<dbReference type="SMART" id="SM00339">
    <property type="entry name" value="FH"/>
    <property type="match status" value="1"/>
</dbReference>
<dbReference type="FunFam" id="1.10.10.10:FF:000071">
    <property type="entry name" value="Forkhead box F1"/>
    <property type="match status" value="1"/>
</dbReference>
<dbReference type="PROSITE" id="PS00658">
    <property type="entry name" value="FORK_HEAD_2"/>
    <property type="match status" value="1"/>
</dbReference>
<evidence type="ECO:0000256" key="4">
    <source>
        <dbReference type="PROSITE-ProRule" id="PRU00089"/>
    </source>
</evidence>
<dbReference type="InterPro" id="IPR036388">
    <property type="entry name" value="WH-like_DNA-bd_sf"/>
</dbReference>
<comment type="caution">
    <text evidence="7">The sequence shown here is derived from an EMBL/GenBank/DDBJ whole genome shotgun (WGS) entry which is preliminary data.</text>
</comment>
<feature type="domain" description="Fork-head" evidence="6">
    <location>
        <begin position="112"/>
        <end position="206"/>
    </location>
</feature>
<evidence type="ECO:0000256" key="5">
    <source>
        <dbReference type="SAM" id="MobiDB-lite"/>
    </source>
</evidence>
<accession>A0AAN8PMZ1</accession>
<dbReference type="Proteomes" id="UP001372834">
    <property type="component" value="Unassembled WGS sequence"/>
</dbReference>
<dbReference type="InterPro" id="IPR001766">
    <property type="entry name" value="Fork_head_dom"/>
</dbReference>
<reference evidence="7 8" key="1">
    <citation type="submission" date="2023-10" db="EMBL/GenBank/DDBJ databases">
        <title>Genomes of two closely related lineages of the louse Polyplax serrata with different host specificities.</title>
        <authorList>
            <person name="Martinu J."/>
            <person name="Tarabai H."/>
            <person name="Stefka J."/>
            <person name="Hypsa V."/>
        </authorList>
    </citation>
    <scope>NUCLEOTIDE SEQUENCE [LARGE SCALE GENOMIC DNA]</scope>
    <source>
        <strain evidence="7">HR10_N</strain>
    </source>
</reference>
<evidence type="ECO:0000256" key="1">
    <source>
        <dbReference type="ARBA" id="ARBA00004123"/>
    </source>
</evidence>
<dbReference type="InterPro" id="IPR036390">
    <property type="entry name" value="WH_DNA-bd_sf"/>
</dbReference>
<feature type="compositionally biased region" description="Low complexity" evidence="5">
    <location>
        <begin position="88"/>
        <end position="105"/>
    </location>
</feature>
<dbReference type="PANTHER" id="PTHR46262">
    <property type="entry name" value="FORKHEAD BOX PROTEIN BINIOU"/>
    <property type="match status" value="1"/>
</dbReference>
<feature type="compositionally biased region" description="Basic and acidic residues" evidence="5">
    <location>
        <begin position="75"/>
        <end position="87"/>
    </location>
</feature>
<feature type="region of interest" description="Disordered" evidence="5">
    <location>
        <begin position="67"/>
        <end position="109"/>
    </location>
</feature>
<dbReference type="GO" id="GO:0000981">
    <property type="term" value="F:DNA-binding transcription factor activity, RNA polymerase II-specific"/>
    <property type="evidence" value="ECO:0007669"/>
    <property type="project" value="TreeGrafter"/>
</dbReference>
<dbReference type="GO" id="GO:0009887">
    <property type="term" value="P:animal organ morphogenesis"/>
    <property type="evidence" value="ECO:0007669"/>
    <property type="project" value="TreeGrafter"/>
</dbReference>
<feature type="DNA-binding region" description="Fork-head" evidence="4">
    <location>
        <begin position="112"/>
        <end position="206"/>
    </location>
</feature>
<dbReference type="GO" id="GO:0005634">
    <property type="term" value="C:nucleus"/>
    <property type="evidence" value="ECO:0007669"/>
    <property type="project" value="UniProtKB-SubCell"/>
</dbReference>
<proteinExistence type="predicted"/>
<feature type="compositionally biased region" description="Polar residues" evidence="5">
    <location>
        <begin position="323"/>
        <end position="335"/>
    </location>
</feature>
<dbReference type="PROSITE" id="PS00657">
    <property type="entry name" value="FORK_HEAD_1"/>
    <property type="match status" value="1"/>
</dbReference>
<feature type="region of interest" description="Disordered" evidence="5">
    <location>
        <begin position="1"/>
        <end position="21"/>
    </location>
</feature>
<dbReference type="Gene3D" id="1.10.10.10">
    <property type="entry name" value="Winged helix-like DNA-binding domain superfamily/Winged helix DNA-binding domain"/>
    <property type="match status" value="1"/>
</dbReference>
<dbReference type="GO" id="GO:0000978">
    <property type="term" value="F:RNA polymerase II cis-regulatory region sequence-specific DNA binding"/>
    <property type="evidence" value="ECO:0007669"/>
    <property type="project" value="TreeGrafter"/>
</dbReference>
<dbReference type="PROSITE" id="PS50039">
    <property type="entry name" value="FORK_HEAD_3"/>
    <property type="match status" value="1"/>
</dbReference>
<evidence type="ECO:0000313" key="8">
    <source>
        <dbReference type="Proteomes" id="UP001372834"/>
    </source>
</evidence>
<keyword evidence="2 4" id="KW-0238">DNA-binding</keyword>
<keyword evidence="3 4" id="KW-0539">Nucleus</keyword>
<evidence type="ECO:0000259" key="6">
    <source>
        <dbReference type="PROSITE" id="PS50039"/>
    </source>
</evidence>
<feature type="compositionally biased region" description="Polar residues" evidence="5">
    <location>
        <begin position="12"/>
        <end position="21"/>
    </location>
</feature>
<dbReference type="InterPro" id="IPR030456">
    <property type="entry name" value="TF_fork_head_CS_2"/>
</dbReference>
<sequence length="389" mass="43585">MMKPLDNPLHIDSSSPNSLNQIHHHLNHQSFQIHQNINIQHTLQQHLHLHNHNSVILPTNPPADYNLGPSVGLTHSDENAVKVEKPSETTSSSATTISTTKKPASGIRRHEKPPLSYIALIAMAIQNSPTKRLTLNEIYTYLQQRYDFFRGPYQGWKNSVRHNLSLNECFIKLPKGMGRPGKGHYWTIDPSSDSMFVEGSFRRRPRGFKRKCQTLKPAFHPGAFFGNANGPMLQQTVHYDHPLHQQGLAPQNDGYSSGCAYTSQQATLGHHYMAPQTYDYNISAYQQNERDWNNPAHMVASFSVGSSLPEANSYMKPSPSPLPDQQSAGSITPPNNDYGYPYNIQAGNDHTNMRNSLSTGGLTCDRKPPLPISTSSVSHSFYENVKYTI</sequence>
<dbReference type="InterPro" id="IPR051770">
    <property type="entry name" value="Forkhead_box_regulator"/>
</dbReference>
<evidence type="ECO:0000256" key="3">
    <source>
        <dbReference type="ARBA" id="ARBA00023242"/>
    </source>
</evidence>
<name>A0AAN8PMZ1_POLSC</name>
<feature type="region of interest" description="Disordered" evidence="5">
    <location>
        <begin position="311"/>
        <end position="335"/>
    </location>
</feature>
<dbReference type="AlphaFoldDB" id="A0AAN8PMZ1"/>
<dbReference type="EMBL" id="JAWJWE010000036">
    <property type="protein sequence ID" value="KAK6629082.1"/>
    <property type="molecule type" value="Genomic_DNA"/>
</dbReference>
<comment type="subcellular location">
    <subcellularLocation>
        <location evidence="1 4">Nucleus</location>
    </subcellularLocation>
</comment>
<dbReference type="SUPFAM" id="SSF46785">
    <property type="entry name" value="Winged helix' DNA-binding domain"/>
    <property type="match status" value="1"/>
</dbReference>
<protein>
    <recommendedName>
        <fullName evidence="6">Fork-head domain-containing protein</fullName>
    </recommendedName>
</protein>
<dbReference type="Pfam" id="PF00250">
    <property type="entry name" value="Forkhead"/>
    <property type="match status" value="1"/>
</dbReference>
<dbReference type="PANTHER" id="PTHR46262:SF2">
    <property type="entry name" value="FORKHEAD BOX PROTEIN BINIOU"/>
    <property type="match status" value="1"/>
</dbReference>
<organism evidence="7 8">
    <name type="scientific">Polyplax serrata</name>
    <name type="common">Common mouse louse</name>
    <dbReference type="NCBI Taxonomy" id="468196"/>
    <lineage>
        <taxon>Eukaryota</taxon>
        <taxon>Metazoa</taxon>
        <taxon>Ecdysozoa</taxon>
        <taxon>Arthropoda</taxon>
        <taxon>Hexapoda</taxon>
        <taxon>Insecta</taxon>
        <taxon>Pterygota</taxon>
        <taxon>Neoptera</taxon>
        <taxon>Paraneoptera</taxon>
        <taxon>Psocodea</taxon>
        <taxon>Troctomorpha</taxon>
        <taxon>Phthiraptera</taxon>
        <taxon>Anoplura</taxon>
        <taxon>Polyplacidae</taxon>
        <taxon>Polyplax</taxon>
    </lineage>
</organism>
<evidence type="ECO:0000313" key="7">
    <source>
        <dbReference type="EMBL" id="KAK6629082.1"/>
    </source>
</evidence>
<dbReference type="GO" id="GO:0001710">
    <property type="term" value="P:mesodermal cell fate commitment"/>
    <property type="evidence" value="ECO:0007669"/>
    <property type="project" value="UniProtKB-ARBA"/>
</dbReference>
<evidence type="ECO:0000256" key="2">
    <source>
        <dbReference type="ARBA" id="ARBA00023125"/>
    </source>
</evidence>
<dbReference type="PRINTS" id="PR00053">
    <property type="entry name" value="FORKHEAD"/>
</dbReference>